<feature type="transmembrane region" description="Helical" evidence="13">
    <location>
        <begin position="236"/>
        <end position="260"/>
    </location>
</feature>
<evidence type="ECO:0000313" key="14">
    <source>
        <dbReference type="EMBL" id="MBU3854909.1"/>
    </source>
</evidence>
<evidence type="ECO:0000256" key="8">
    <source>
        <dbReference type="ARBA" id="ARBA00022958"/>
    </source>
</evidence>
<evidence type="ECO:0000256" key="6">
    <source>
        <dbReference type="ARBA" id="ARBA00022538"/>
    </source>
</evidence>
<feature type="transmembrane region" description="Helical" evidence="13">
    <location>
        <begin position="70"/>
        <end position="92"/>
    </location>
</feature>
<dbReference type="EMBL" id="JAHLFU010000303">
    <property type="protein sequence ID" value="MBU3854909.1"/>
    <property type="molecule type" value="Genomic_DNA"/>
</dbReference>
<feature type="transmembrane region" description="Helical" evidence="13">
    <location>
        <begin position="39"/>
        <end position="58"/>
    </location>
</feature>
<feature type="transmembrane region" description="Helical" evidence="13">
    <location>
        <begin position="345"/>
        <end position="366"/>
    </location>
</feature>
<comment type="caution">
    <text evidence="14">The sequence shown here is derived from an EMBL/GenBank/DDBJ whole genome shotgun (WGS) entry which is preliminary data.</text>
</comment>
<evidence type="ECO:0000256" key="13">
    <source>
        <dbReference type="SAM" id="Phobius"/>
    </source>
</evidence>
<name>A0A9E2LBW0_9BACT</name>
<evidence type="ECO:0000256" key="9">
    <source>
        <dbReference type="ARBA" id="ARBA00022989"/>
    </source>
</evidence>
<dbReference type="PANTHER" id="PTHR32024">
    <property type="entry name" value="TRK SYSTEM POTASSIUM UPTAKE PROTEIN TRKG-RELATED"/>
    <property type="match status" value="1"/>
</dbReference>
<keyword evidence="6" id="KW-0633">Potassium transport</keyword>
<dbReference type="GO" id="GO:0015379">
    <property type="term" value="F:potassium:chloride symporter activity"/>
    <property type="evidence" value="ECO:0007669"/>
    <property type="project" value="InterPro"/>
</dbReference>
<dbReference type="AlphaFoldDB" id="A0A9E2LBW0"/>
<keyword evidence="12" id="KW-0479">Metal-binding</keyword>
<sequence>MKSKIFGILILMEAVFMLLSSGVSLFYKHRCGDQDLEALLYSTLITFVIGAGLFLIGRRSPKTKLTRKDSFLIVALVWVIFSFLGMLPFLFYGTTTTIEDAFFETMSGFTTTGASVLNNINDQPHGILFWRSIIQWLGGLGIVVFSFALIPVYELKNTQIFSAEVTGLDVDKLRPKIGDTARRLLVIYMLITALCTFCYWIGPMNFFDAICHAMTTIATGGYGTHQNNLAYFNSPYIEYMCSFFMFIAGVNFSLYYYLSIGKRKVFYRNEELRWYTCFTLAAVAVFAGLFYYTRYQMSTTPEQLASLPEGFEDTFRTSLFQVTSLLTSTGFQASNYDYVAWGQVFWMPTLIILFIGACAGSTSGGFKVIRMLVCLKDAKNEFKQQLHPRAVIPVRLSGYVLPENKVLRALAFLFLYLVIIVIGTCLLTMMGLDMDSALGSCITSLSNAGPGLGSTGPASNFSAVPAFGKWLLSFLMLVGRLEIFTVLFLFMPDFWREKA</sequence>
<organism evidence="14 15">
    <name type="scientific">Candidatus Paraprevotella stercoravium</name>
    <dbReference type="NCBI Taxonomy" id="2838725"/>
    <lineage>
        <taxon>Bacteria</taxon>
        <taxon>Pseudomonadati</taxon>
        <taxon>Bacteroidota</taxon>
        <taxon>Bacteroidia</taxon>
        <taxon>Bacteroidales</taxon>
        <taxon>Prevotellaceae</taxon>
        <taxon>Paraprevotella</taxon>
    </lineage>
</organism>
<evidence type="ECO:0000313" key="15">
    <source>
        <dbReference type="Proteomes" id="UP000823865"/>
    </source>
</evidence>
<evidence type="ECO:0000256" key="12">
    <source>
        <dbReference type="PIRSR" id="PIRSR006247-1"/>
    </source>
</evidence>
<comment type="subcellular location">
    <subcellularLocation>
        <location evidence="1">Cell inner membrane</location>
        <topology evidence="1">Multi-pass membrane protein</topology>
    </subcellularLocation>
</comment>
<feature type="binding site" evidence="12">
    <location>
        <position position="329"/>
    </location>
    <ligand>
        <name>K(+)</name>
        <dbReference type="ChEBI" id="CHEBI:29103"/>
    </ligand>
</feature>
<keyword evidence="10" id="KW-0406">Ion transport</keyword>
<feature type="transmembrane region" description="Helical" evidence="13">
    <location>
        <begin position="409"/>
        <end position="430"/>
    </location>
</feature>
<dbReference type="InterPro" id="IPR004772">
    <property type="entry name" value="TrkH"/>
</dbReference>
<dbReference type="GO" id="GO:0005886">
    <property type="term" value="C:plasma membrane"/>
    <property type="evidence" value="ECO:0007669"/>
    <property type="project" value="UniProtKB-SubCell"/>
</dbReference>
<accession>A0A9E2LBW0</accession>
<keyword evidence="11 13" id="KW-0472">Membrane</keyword>
<dbReference type="Proteomes" id="UP000823865">
    <property type="component" value="Unassembled WGS sequence"/>
</dbReference>
<feature type="transmembrane region" description="Helical" evidence="13">
    <location>
        <begin position="470"/>
        <end position="490"/>
    </location>
</feature>
<evidence type="ECO:0000256" key="1">
    <source>
        <dbReference type="ARBA" id="ARBA00004429"/>
    </source>
</evidence>
<proteinExistence type="inferred from homology"/>
<feature type="transmembrane region" description="Helical" evidence="13">
    <location>
        <begin position="133"/>
        <end position="153"/>
    </location>
</feature>
<reference evidence="14" key="1">
    <citation type="journal article" date="2021" name="PeerJ">
        <title>Extensive microbial diversity within the chicken gut microbiome revealed by metagenomics and culture.</title>
        <authorList>
            <person name="Gilroy R."/>
            <person name="Ravi A."/>
            <person name="Getino M."/>
            <person name="Pursley I."/>
            <person name="Horton D.L."/>
            <person name="Alikhan N.F."/>
            <person name="Baker D."/>
            <person name="Gharbi K."/>
            <person name="Hall N."/>
            <person name="Watson M."/>
            <person name="Adriaenssens E.M."/>
            <person name="Foster-Nyarko E."/>
            <person name="Jarju S."/>
            <person name="Secka A."/>
            <person name="Antonio M."/>
            <person name="Oren A."/>
            <person name="Chaudhuri R.R."/>
            <person name="La Ragione R."/>
            <person name="Hildebrand F."/>
            <person name="Pallen M.J."/>
        </authorList>
    </citation>
    <scope>NUCLEOTIDE SEQUENCE</scope>
    <source>
        <strain evidence="14">G3-2149</strain>
    </source>
</reference>
<comment type="similarity">
    <text evidence="2">Belongs to the TrkH potassium transport family.</text>
</comment>
<keyword evidence="3" id="KW-0813">Transport</keyword>
<keyword evidence="7 13" id="KW-0812">Transmembrane</keyword>
<evidence type="ECO:0000256" key="3">
    <source>
        <dbReference type="ARBA" id="ARBA00022448"/>
    </source>
</evidence>
<keyword evidence="5" id="KW-0997">Cell inner membrane</keyword>
<keyword evidence="4" id="KW-1003">Cell membrane</keyword>
<dbReference type="InterPro" id="IPR003445">
    <property type="entry name" value="Cat_transpt"/>
</dbReference>
<feature type="binding site" evidence="12">
    <location>
        <position position="111"/>
    </location>
    <ligand>
        <name>K(+)</name>
        <dbReference type="ChEBI" id="CHEBI:29103"/>
    </ligand>
</feature>
<dbReference type="Pfam" id="PF02386">
    <property type="entry name" value="TrkH"/>
    <property type="match status" value="1"/>
</dbReference>
<protein>
    <submittedName>
        <fullName evidence="14">TrkH family potassium uptake protein</fullName>
    </submittedName>
</protein>
<evidence type="ECO:0000256" key="5">
    <source>
        <dbReference type="ARBA" id="ARBA00022519"/>
    </source>
</evidence>
<feature type="binding site" evidence="12">
    <location>
        <position position="447"/>
    </location>
    <ligand>
        <name>K(+)</name>
        <dbReference type="ChEBI" id="CHEBI:29103"/>
    </ligand>
</feature>
<dbReference type="GO" id="GO:0046872">
    <property type="term" value="F:metal ion binding"/>
    <property type="evidence" value="ECO:0007669"/>
    <property type="project" value="UniProtKB-KW"/>
</dbReference>
<evidence type="ECO:0000256" key="11">
    <source>
        <dbReference type="ARBA" id="ARBA00023136"/>
    </source>
</evidence>
<keyword evidence="9 13" id="KW-1133">Transmembrane helix</keyword>
<dbReference type="PANTHER" id="PTHR32024:SF2">
    <property type="entry name" value="TRK SYSTEM POTASSIUM UPTAKE PROTEIN TRKG-RELATED"/>
    <property type="match status" value="1"/>
</dbReference>
<reference evidence="14" key="2">
    <citation type="submission" date="2021-04" db="EMBL/GenBank/DDBJ databases">
        <authorList>
            <person name="Gilroy R."/>
        </authorList>
    </citation>
    <scope>NUCLEOTIDE SEQUENCE</scope>
    <source>
        <strain evidence="14">G3-2149</strain>
    </source>
</reference>
<evidence type="ECO:0000256" key="2">
    <source>
        <dbReference type="ARBA" id="ARBA00009137"/>
    </source>
</evidence>
<evidence type="ECO:0000256" key="10">
    <source>
        <dbReference type="ARBA" id="ARBA00023065"/>
    </source>
</evidence>
<feature type="transmembrane region" description="Helical" evidence="13">
    <location>
        <begin position="7"/>
        <end position="27"/>
    </location>
</feature>
<feature type="transmembrane region" description="Helical" evidence="13">
    <location>
        <begin position="184"/>
        <end position="202"/>
    </location>
</feature>
<dbReference type="PIRSF" id="PIRSF006247">
    <property type="entry name" value="TrkH"/>
    <property type="match status" value="1"/>
</dbReference>
<evidence type="ECO:0000256" key="4">
    <source>
        <dbReference type="ARBA" id="ARBA00022475"/>
    </source>
</evidence>
<feature type="binding site" evidence="12">
    <location>
        <position position="112"/>
    </location>
    <ligand>
        <name>K(+)</name>
        <dbReference type="ChEBI" id="CHEBI:29103"/>
    </ligand>
</feature>
<evidence type="ECO:0000256" key="7">
    <source>
        <dbReference type="ARBA" id="ARBA00022692"/>
    </source>
</evidence>
<feature type="transmembrane region" description="Helical" evidence="13">
    <location>
        <begin position="272"/>
        <end position="292"/>
    </location>
</feature>
<feature type="binding site" evidence="12">
    <location>
        <position position="220"/>
    </location>
    <ligand>
        <name>K(+)</name>
        <dbReference type="ChEBI" id="CHEBI:29103"/>
    </ligand>
</feature>
<keyword evidence="8 12" id="KW-0630">Potassium</keyword>
<gene>
    <name evidence="14" type="ORF">H9789_14055</name>
</gene>